<dbReference type="SUPFAM" id="SSF48452">
    <property type="entry name" value="TPR-like"/>
    <property type="match status" value="1"/>
</dbReference>
<name>A0A5N5H090_9ROSA</name>
<sequence>MGLIFLQTPAHLINFDLFLSIPLIALHKTKTLNSQPLPSVMDSLKKKEKKTLLTNITKEQACTLQFCFFCTMKEPNSFKRRARISACFKELPHREDKGNVLVLSSLWNVAMAHPEDPEFPSLGIFECMVRFIHKGINNKSNTWLQRDQNIYIPYYAAHVIGSYTMNKAEFAEKAVASGVIPPLLELLRGKMSWVEQRVAVRALGHLASYESTFEAVAEYEEEVVRLAIKLASTCLDAVYVSFVGVKDGRKRQKYHCDLLTRGVGGFEMENRKAEEWASQLQCWSLYILNCFACKERSLNLICNGDFLKQLCGMWGGLANHSSPAGVGLVRILCYGKYGRKKIAESREVIESLCNLSRSSDDWQYRGIDCLLLLLKDPNTRYKVINMAASFLIDLVELKSLGDRSNVGEAITKALLLNKLNKNRRIEKCLEEVWNLKVERRRKERVLSQEKIEESRVLVDLMKQEANHMVCMGEIEGAIIKYSEALEMCPLGLRKDRMVLYSNRAQCQLLIGKADAAIRDSTRALCLSSPVNSHSKSLWRRSQAYDMKGLAKESMMDCLMFINGCIKSGSRKRVKIPYYAARMISKQMDATWLFATARSKVATSDDQDFQAMKEVQVSEGRVNLYESGNDKQDYHDEMRRIMMEKKEEPLIQPTEESRRKMERTKKM</sequence>
<dbReference type="PANTHER" id="PTHR46578">
    <property type="entry name" value="ARM-REPEAT/TETRATRICOPEPTIDE REPEAT (TPR)-LIKE PROTEIN"/>
    <property type="match status" value="1"/>
</dbReference>
<dbReference type="AlphaFoldDB" id="A0A5N5H090"/>
<keyword evidence="4" id="KW-1185">Reference proteome</keyword>
<dbReference type="InterPro" id="IPR058868">
    <property type="entry name" value="ARM_7"/>
</dbReference>
<organism evidence="3 4">
    <name type="scientific">Pyrus ussuriensis x Pyrus communis</name>
    <dbReference type="NCBI Taxonomy" id="2448454"/>
    <lineage>
        <taxon>Eukaryota</taxon>
        <taxon>Viridiplantae</taxon>
        <taxon>Streptophyta</taxon>
        <taxon>Embryophyta</taxon>
        <taxon>Tracheophyta</taxon>
        <taxon>Spermatophyta</taxon>
        <taxon>Magnoliopsida</taxon>
        <taxon>eudicotyledons</taxon>
        <taxon>Gunneridae</taxon>
        <taxon>Pentapetalae</taxon>
        <taxon>rosids</taxon>
        <taxon>fabids</taxon>
        <taxon>Rosales</taxon>
        <taxon>Rosaceae</taxon>
        <taxon>Amygdaloideae</taxon>
        <taxon>Maleae</taxon>
        <taxon>Pyrus</taxon>
    </lineage>
</organism>
<evidence type="ECO:0000259" key="2">
    <source>
        <dbReference type="Pfam" id="PF26524"/>
    </source>
</evidence>
<dbReference type="Proteomes" id="UP000327157">
    <property type="component" value="Chromosome 15"/>
</dbReference>
<dbReference type="InterPro" id="IPR016024">
    <property type="entry name" value="ARM-type_fold"/>
</dbReference>
<feature type="region of interest" description="Disordered" evidence="1">
    <location>
        <begin position="642"/>
        <end position="666"/>
    </location>
</feature>
<dbReference type="InterPro" id="IPR011990">
    <property type="entry name" value="TPR-like_helical_dom_sf"/>
</dbReference>
<dbReference type="Gene3D" id="1.25.10.10">
    <property type="entry name" value="Leucine-rich Repeat Variant"/>
    <property type="match status" value="1"/>
</dbReference>
<evidence type="ECO:0000256" key="1">
    <source>
        <dbReference type="SAM" id="MobiDB-lite"/>
    </source>
</evidence>
<dbReference type="EMBL" id="SMOL01000401">
    <property type="protein sequence ID" value="KAB2619462.1"/>
    <property type="molecule type" value="Genomic_DNA"/>
</dbReference>
<dbReference type="Pfam" id="PF26524">
    <property type="entry name" value="ARM_7"/>
    <property type="match status" value="1"/>
</dbReference>
<reference evidence="4" key="2">
    <citation type="submission" date="2019-10" db="EMBL/GenBank/DDBJ databases">
        <title>A de novo genome assembly of a pear dwarfing rootstock.</title>
        <authorList>
            <person name="Wang F."/>
            <person name="Wang J."/>
            <person name="Li S."/>
            <person name="Zhang Y."/>
            <person name="Fang M."/>
            <person name="Ma L."/>
            <person name="Zhao Y."/>
            <person name="Jiang S."/>
        </authorList>
    </citation>
    <scope>NUCLEOTIDE SEQUENCE [LARGE SCALE GENOMIC DNA]</scope>
</reference>
<dbReference type="Gene3D" id="1.25.40.10">
    <property type="entry name" value="Tetratricopeptide repeat domain"/>
    <property type="match status" value="1"/>
</dbReference>
<protein>
    <recommendedName>
        <fullName evidence="2">ARM repeat N-terminal plant domain-containing protein</fullName>
    </recommendedName>
</protein>
<gene>
    <name evidence="3" type="ORF">D8674_015331</name>
</gene>
<evidence type="ECO:0000313" key="4">
    <source>
        <dbReference type="Proteomes" id="UP000327157"/>
    </source>
</evidence>
<reference evidence="3 4" key="3">
    <citation type="submission" date="2019-11" db="EMBL/GenBank/DDBJ databases">
        <title>A de novo genome assembly of a pear dwarfing rootstock.</title>
        <authorList>
            <person name="Wang F."/>
            <person name="Wang J."/>
            <person name="Li S."/>
            <person name="Zhang Y."/>
            <person name="Fang M."/>
            <person name="Ma L."/>
            <person name="Zhao Y."/>
            <person name="Jiang S."/>
        </authorList>
    </citation>
    <scope>NUCLEOTIDE SEQUENCE [LARGE SCALE GENOMIC DNA]</scope>
    <source>
        <strain evidence="3">S2</strain>
        <tissue evidence="3">Leaf</tissue>
    </source>
</reference>
<dbReference type="OrthoDB" id="1872379at2759"/>
<dbReference type="PANTHER" id="PTHR46578:SF1">
    <property type="entry name" value="ARM-REPEAT_TETRATRICOPEPTIDE REPEAT (TPR)-LIKE PROTEIN"/>
    <property type="match status" value="1"/>
</dbReference>
<dbReference type="InterPro" id="IPR011989">
    <property type="entry name" value="ARM-like"/>
</dbReference>
<comment type="caution">
    <text evidence="3">The sequence shown here is derived from an EMBL/GenBank/DDBJ whole genome shotgun (WGS) entry which is preliminary data.</text>
</comment>
<accession>A0A5N5H090</accession>
<reference evidence="3 4" key="1">
    <citation type="submission" date="2019-09" db="EMBL/GenBank/DDBJ databases">
        <authorList>
            <person name="Ou C."/>
        </authorList>
    </citation>
    <scope>NUCLEOTIDE SEQUENCE [LARGE SCALE GENOMIC DNA]</scope>
    <source>
        <strain evidence="3">S2</strain>
        <tissue evidence="3">Leaf</tissue>
    </source>
</reference>
<feature type="domain" description="ARM repeat N-terminal plant" evidence="2">
    <location>
        <begin position="60"/>
        <end position="303"/>
    </location>
</feature>
<feature type="compositionally biased region" description="Basic and acidic residues" evidence="1">
    <location>
        <begin position="642"/>
        <end position="658"/>
    </location>
</feature>
<proteinExistence type="predicted"/>
<evidence type="ECO:0000313" key="3">
    <source>
        <dbReference type="EMBL" id="KAB2619462.1"/>
    </source>
</evidence>
<dbReference type="SUPFAM" id="SSF48371">
    <property type="entry name" value="ARM repeat"/>
    <property type="match status" value="1"/>
</dbReference>